<dbReference type="EMBL" id="CACSIO010000034">
    <property type="protein sequence ID" value="CAA0118632.1"/>
    <property type="molecule type" value="Genomic_DNA"/>
</dbReference>
<reference evidence="2 3" key="1">
    <citation type="submission" date="2019-11" db="EMBL/GenBank/DDBJ databases">
        <authorList>
            <person name="Holert J."/>
        </authorList>
    </citation>
    <scope>NUCLEOTIDE SEQUENCE [LARGE SCALE GENOMIC DNA]</scope>
    <source>
        <strain evidence="2">SB11_3</strain>
    </source>
</reference>
<feature type="signal peptide" evidence="1">
    <location>
        <begin position="1"/>
        <end position="26"/>
    </location>
</feature>
<feature type="chain" id="PRO_5024900320" description="Lipid A deacylase LpxR family protein" evidence="1">
    <location>
        <begin position="27"/>
        <end position="350"/>
    </location>
</feature>
<dbReference type="InterPro" id="IPR018707">
    <property type="entry name" value="LpxR"/>
</dbReference>
<keyword evidence="3" id="KW-1185">Reference proteome</keyword>
<keyword evidence="1" id="KW-0732">Signal</keyword>
<dbReference type="PROSITE" id="PS51257">
    <property type="entry name" value="PROKAR_LIPOPROTEIN"/>
    <property type="match status" value="1"/>
</dbReference>
<proteinExistence type="predicted"/>
<gene>
    <name evidence="2" type="ORF">OPDIPICF_02142</name>
</gene>
<evidence type="ECO:0000313" key="2">
    <source>
        <dbReference type="EMBL" id="CAA0118632.1"/>
    </source>
</evidence>
<evidence type="ECO:0008006" key="4">
    <source>
        <dbReference type="Google" id="ProtNLM"/>
    </source>
</evidence>
<evidence type="ECO:0000256" key="1">
    <source>
        <dbReference type="SAM" id="SignalP"/>
    </source>
</evidence>
<dbReference type="InterPro" id="IPR037107">
    <property type="entry name" value="Put_OMP_sf"/>
</dbReference>
<organism evidence="2 3">
    <name type="scientific">BD1-7 clade bacterium</name>
    <dbReference type="NCBI Taxonomy" id="2029982"/>
    <lineage>
        <taxon>Bacteria</taxon>
        <taxon>Pseudomonadati</taxon>
        <taxon>Pseudomonadota</taxon>
        <taxon>Gammaproteobacteria</taxon>
        <taxon>Cellvibrionales</taxon>
        <taxon>Spongiibacteraceae</taxon>
        <taxon>BD1-7 clade</taxon>
    </lineage>
</organism>
<dbReference type="Pfam" id="PF09982">
    <property type="entry name" value="LpxR"/>
    <property type="match status" value="1"/>
</dbReference>
<evidence type="ECO:0000313" key="3">
    <source>
        <dbReference type="Proteomes" id="UP000441399"/>
    </source>
</evidence>
<accession>A0A5S9QJX6</accession>
<dbReference type="Gene3D" id="2.40.128.140">
    <property type="entry name" value="Outer membrane protein"/>
    <property type="match status" value="1"/>
</dbReference>
<dbReference type="AlphaFoldDB" id="A0A5S9QJX6"/>
<sequence length="350" mass="38702">MDTKRYRHLLSATAITALSGTSCATAAEPVAITDDTRWSVFVDNDSVAPDNHDRDYSFGFAFSLSSPDKNTPWGASDIPLTAIDSVFALQLLDANVTDYALEFGVIGFTPSDTKTTQPITDDRPYASLLYLTSSHTLLPSSQSDAFTSSLTLGLLGIPIVGDIQNAIHTVASGDSIKGWRNQISAGGEPTVRYKLSWQKLLISESGVFDLKSGFQGSIGYLTEASWDLTLRAGHLRSEWWSFTPEAVDHGYKHGSISTSNEPEGFVWAGVSIKARAYNAFLQGQFRDSKVSYDFNEIRHFIVESWLGYTHVFEDNFQFSYALRYETAELKTSRGDRSQLWGGMVFSHTFD</sequence>
<dbReference type="Proteomes" id="UP000441399">
    <property type="component" value="Unassembled WGS sequence"/>
</dbReference>
<dbReference type="OrthoDB" id="9776275at2"/>
<name>A0A5S9QJX6_9GAMM</name>
<protein>
    <recommendedName>
        <fullName evidence="4">Lipid A deacylase LpxR family protein</fullName>
    </recommendedName>
</protein>